<dbReference type="EMBL" id="JNBS01003511">
    <property type="protein sequence ID" value="OQR86537.1"/>
    <property type="molecule type" value="Genomic_DNA"/>
</dbReference>
<dbReference type="OrthoDB" id="79078at2759"/>
<dbReference type="Proteomes" id="UP000243217">
    <property type="component" value="Unassembled WGS sequence"/>
</dbReference>
<dbReference type="STRING" id="74557.A0A1V9YLG7"/>
<dbReference type="AlphaFoldDB" id="A0A1V9YLG7"/>
<evidence type="ECO:0000313" key="3">
    <source>
        <dbReference type="Proteomes" id="UP000243217"/>
    </source>
</evidence>
<protein>
    <submittedName>
        <fullName evidence="2">Uncharacterized protein</fullName>
    </submittedName>
</protein>
<feature type="transmembrane region" description="Helical" evidence="1">
    <location>
        <begin position="48"/>
        <end position="69"/>
    </location>
</feature>
<keyword evidence="1" id="KW-1133">Transmembrane helix</keyword>
<evidence type="ECO:0000256" key="1">
    <source>
        <dbReference type="SAM" id="Phobius"/>
    </source>
</evidence>
<proteinExistence type="predicted"/>
<keyword evidence="3" id="KW-1185">Reference proteome</keyword>
<evidence type="ECO:0000313" key="2">
    <source>
        <dbReference type="EMBL" id="OQR86537.1"/>
    </source>
</evidence>
<sequence length="516" mass="57745">MAQSDFIAIPPKSRICEVPPFLLNNSSLLSNGGNIMCGNDVPSESATIGLYSGFGSSFVCYALFIEFISASKLQLLFAMLALDMTYGVKSNDLQGICDLDVCAGATCAANLNFTLNFIQRYRNIIYSITAQVKAAYDVTRAINITSIQYYSTVSEPSLASLYQINLLEPTDSFWTFYGWCLLFDWTTGVREVVDFQGDTASIVTMTFHDSLITFTADSTEIPISFASIFLGFSFYITWILVFVAGLIAIYTIILKGSIEGANLFELNRIVGHTWAGRTILTVRSITAIWMLNTAPVYLTLNNQATYITSQQLPAYQTILAASEGTWLVYVLNDLFSFVTQQYTAHYAYKSSLSTWLIIAIWSLLSPLETIAKLERECQYVDMDFGLICTSGVIEIGNFAGTIEDALVAVICILLSYLVERIVFPKRPPLDIRTHLLNSHSLHMLDFTNWRLNGVYYIDKASAIMAGLISWTYYGQLFILDIKSWRLLVLPANKLSTSSLHIYSLDRFQKAIRLDHL</sequence>
<keyword evidence="1" id="KW-0812">Transmembrane</keyword>
<reference evidence="2 3" key="1">
    <citation type="journal article" date="2014" name="Genome Biol. Evol.">
        <title>The secreted proteins of Achlya hypogyna and Thraustotheca clavata identify the ancestral oomycete secretome and reveal gene acquisitions by horizontal gene transfer.</title>
        <authorList>
            <person name="Misner I."/>
            <person name="Blouin N."/>
            <person name="Leonard G."/>
            <person name="Richards T.A."/>
            <person name="Lane C.E."/>
        </authorList>
    </citation>
    <scope>NUCLEOTIDE SEQUENCE [LARGE SCALE GENOMIC DNA]</scope>
    <source>
        <strain evidence="2 3">ATCC 34112</strain>
    </source>
</reference>
<name>A0A1V9YLG7_9STRA</name>
<organism evidence="2 3">
    <name type="scientific">Thraustotheca clavata</name>
    <dbReference type="NCBI Taxonomy" id="74557"/>
    <lineage>
        <taxon>Eukaryota</taxon>
        <taxon>Sar</taxon>
        <taxon>Stramenopiles</taxon>
        <taxon>Oomycota</taxon>
        <taxon>Saprolegniomycetes</taxon>
        <taxon>Saprolegniales</taxon>
        <taxon>Achlyaceae</taxon>
        <taxon>Thraustotheca</taxon>
    </lineage>
</organism>
<keyword evidence="1" id="KW-0472">Membrane</keyword>
<gene>
    <name evidence="2" type="ORF">THRCLA_10535</name>
</gene>
<feature type="transmembrane region" description="Helical" evidence="1">
    <location>
        <begin position="228"/>
        <end position="254"/>
    </location>
</feature>
<accession>A0A1V9YLG7</accession>
<comment type="caution">
    <text evidence="2">The sequence shown here is derived from an EMBL/GenBank/DDBJ whole genome shotgun (WGS) entry which is preliminary data.</text>
</comment>